<evidence type="ECO:0000313" key="1">
    <source>
        <dbReference type="EMBL" id="TDQ27651.1"/>
    </source>
</evidence>
<gene>
    <name evidence="1" type="ORF">DFQ07_1502</name>
</gene>
<accession>A0A4R6TIH3</accession>
<comment type="caution">
    <text evidence="1">The sequence shown here is derived from an EMBL/GenBank/DDBJ whole genome shotgun (WGS) entry which is preliminary data.</text>
</comment>
<reference evidence="1 2" key="1">
    <citation type="submission" date="2019-03" db="EMBL/GenBank/DDBJ databases">
        <title>Genomic Encyclopedia of Type Strains, Phase III (KMG-III): the genomes of soil and plant-associated and newly described type strains.</title>
        <authorList>
            <person name="Whitman W."/>
        </authorList>
    </citation>
    <scope>NUCLEOTIDE SEQUENCE [LARGE SCALE GENOMIC DNA]</scope>
    <source>
        <strain evidence="1 2">CECT 8283</strain>
    </source>
</reference>
<protein>
    <submittedName>
        <fullName evidence="1">Uncharacterized protein</fullName>
    </submittedName>
</protein>
<dbReference type="Proteomes" id="UP000295390">
    <property type="component" value="Unassembled WGS sequence"/>
</dbReference>
<evidence type="ECO:0000313" key="2">
    <source>
        <dbReference type="Proteomes" id="UP000295390"/>
    </source>
</evidence>
<proteinExistence type="predicted"/>
<dbReference type="RefSeq" id="WP_133535636.1">
    <property type="nucleotide sequence ID" value="NZ_SNYH01000003.1"/>
</dbReference>
<dbReference type="OrthoDB" id="1271098at2"/>
<organism evidence="1 2">
    <name type="scientific">Tenacibaculum caenipelagi</name>
    <dbReference type="NCBI Taxonomy" id="1325435"/>
    <lineage>
        <taxon>Bacteria</taxon>
        <taxon>Pseudomonadati</taxon>
        <taxon>Bacteroidota</taxon>
        <taxon>Flavobacteriia</taxon>
        <taxon>Flavobacteriales</taxon>
        <taxon>Flavobacteriaceae</taxon>
        <taxon>Tenacibaculum</taxon>
    </lineage>
</organism>
<sequence>MNEKDIKKAGFEFDKEYEYDKWYTRIYKKGIIIVEFTYLEQNNKLVSFNMYIDKSIPKTFSFREMMMLDLILNKE</sequence>
<keyword evidence="2" id="KW-1185">Reference proteome</keyword>
<dbReference type="EMBL" id="SNYH01000003">
    <property type="protein sequence ID" value="TDQ27651.1"/>
    <property type="molecule type" value="Genomic_DNA"/>
</dbReference>
<name>A0A4R6TIH3_9FLAO</name>
<dbReference type="AlphaFoldDB" id="A0A4R6TIH3"/>